<evidence type="ECO:0000313" key="15">
    <source>
        <dbReference type="EMBL" id="MCK0197407.1"/>
    </source>
</evidence>
<dbReference type="InterPro" id="IPR023607">
    <property type="entry name" value="Exodeoxyribonuclease_I"/>
</dbReference>
<keyword evidence="10" id="KW-0234">DNA repair</keyword>
<evidence type="ECO:0000259" key="14">
    <source>
        <dbReference type="PROSITE" id="PS51785"/>
    </source>
</evidence>
<keyword evidence="5" id="KW-0479">Metal-binding</keyword>
<dbReference type="PIRSF" id="PIRSF000977">
    <property type="entry name" value="Exodeoxyribonuclease_I"/>
    <property type="match status" value="1"/>
</dbReference>
<dbReference type="PROSITE" id="PS51785">
    <property type="entry name" value="EXOI_C"/>
    <property type="match status" value="1"/>
</dbReference>
<dbReference type="InterPro" id="IPR013620">
    <property type="entry name" value="Exonuc_1_SH3"/>
</dbReference>
<comment type="caution">
    <text evidence="15">The sequence shown here is derived from an EMBL/GenBank/DDBJ whole genome shotgun (WGS) entry which is preliminary data.</text>
</comment>
<reference evidence="15 16" key="1">
    <citation type="submission" date="2022-04" db="EMBL/GenBank/DDBJ databases">
        <authorList>
            <person name="Grouzdev D.S."/>
            <person name="Pantiukh K.S."/>
            <person name="Krutkina M.S."/>
        </authorList>
    </citation>
    <scope>NUCLEOTIDE SEQUENCE [LARGE SCALE GENOMIC DNA]</scope>
    <source>
        <strain evidence="15 16">6x-1</strain>
    </source>
</reference>
<gene>
    <name evidence="15" type="ORF">MWN34_10830</name>
</gene>
<keyword evidence="6" id="KW-0227">DNA damage</keyword>
<evidence type="ECO:0000256" key="9">
    <source>
        <dbReference type="ARBA" id="ARBA00023125"/>
    </source>
</evidence>
<dbReference type="SUPFAM" id="SSF53098">
    <property type="entry name" value="Ribonuclease H-like"/>
    <property type="match status" value="1"/>
</dbReference>
<evidence type="ECO:0000256" key="6">
    <source>
        <dbReference type="ARBA" id="ARBA00022763"/>
    </source>
</evidence>
<evidence type="ECO:0000313" key="16">
    <source>
        <dbReference type="Proteomes" id="UP001203284"/>
    </source>
</evidence>
<dbReference type="SMART" id="SM00479">
    <property type="entry name" value="EXOIII"/>
    <property type="match status" value="1"/>
</dbReference>
<evidence type="ECO:0000256" key="7">
    <source>
        <dbReference type="ARBA" id="ARBA00022801"/>
    </source>
</evidence>
<dbReference type="InterPro" id="IPR034747">
    <property type="entry name" value="EXOI_SH3"/>
</dbReference>
<dbReference type="InterPro" id="IPR036397">
    <property type="entry name" value="RNaseH_sf"/>
</dbReference>
<evidence type="ECO:0000259" key="13">
    <source>
        <dbReference type="PROSITE" id="PS51784"/>
    </source>
</evidence>
<comment type="subunit">
    <text evidence="12">Monomer. Interacts with ssb (via C-terminus); this interaction stimulates the exonuclease activity by recruiting the enzyme to its substrate.</text>
</comment>
<sequence>MTGFVFFDTETTGLKKGFDQIIHFAAVRTNHELNELDRFEAYSRLQPHVVPHPAALLTNGLRIGELTDPERPSHYDMIGAIGRKLTEWSPAIFVGYNSISFDEEMLRHALFQALHNPYLTSGRGCGRADAMALALAAHALPPQCLIAPLRADGRKSFRLPDIAEANGLSHVRAHDALADALVTLDLCRLVRDRADDTWQRFQRFANKAAVADFVASEDGFVLTEFFGGEARHRSVGLLGSVPGNANGRFCLDLTADPDHLAEMSDEELRQEICRKGTPVRRLATNACPALTELWSAPAELLGDLDVDTAEERARRMKDDADLCARIISVYTATWEERPLSPFPERQLYDGGFPGDADSQRRFDFHDAPRDQRLGIVRNFDDPRLTTFGLRLIHAEHRSSLPEAERLAADLDLAERLVEERDGPLTLGGALAAVDELMASGAADPIGLLPDYRGWIMERIERIDRFRSERHSEVR</sequence>
<dbReference type="Gene3D" id="3.30.420.10">
    <property type="entry name" value="Ribonuclease H-like superfamily/Ribonuclease H"/>
    <property type="match status" value="1"/>
</dbReference>
<dbReference type="EMBL" id="JALKCH010000006">
    <property type="protein sequence ID" value="MCK0197407.1"/>
    <property type="molecule type" value="Genomic_DNA"/>
</dbReference>
<evidence type="ECO:0000256" key="11">
    <source>
        <dbReference type="ARBA" id="ARBA00031220"/>
    </source>
</evidence>
<dbReference type="InterPro" id="IPR058561">
    <property type="entry name" value="Exonuc_1_C"/>
</dbReference>
<protein>
    <recommendedName>
        <fullName evidence="4">Exodeoxyribonuclease I</fullName>
        <ecNumber evidence="3">3.1.11.1</ecNumber>
    </recommendedName>
    <alternativeName>
        <fullName evidence="11">DNA deoxyribophosphodiesterase</fullName>
    </alternativeName>
</protein>
<dbReference type="Gene3D" id="1.20.1280.70">
    <property type="entry name" value="Exonuclease ExoI, domain 3"/>
    <property type="match status" value="1"/>
</dbReference>
<dbReference type="EC" id="3.1.11.1" evidence="3"/>
<evidence type="ECO:0000256" key="5">
    <source>
        <dbReference type="ARBA" id="ARBA00022723"/>
    </source>
</evidence>
<dbReference type="InterPro" id="IPR012337">
    <property type="entry name" value="RNaseH-like_sf"/>
</dbReference>
<evidence type="ECO:0000256" key="12">
    <source>
        <dbReference type="ARBA" id="ARBA00046792"/>
    </source>
</evidence>
<dbReference type="Pfam" id="PF00929">
    <property type="entry name" value="RNase_T"/>
    <property type="match status" value="1"/>
</dbReference>
<evidence type="ECO:0000256" key="1">
    <source>
        <dbReference type="ARBA" id="ARBA00000563"/>
    </source>
</evidence>
<dbReference type="InterPro" id="IPR038649">
    <property type="entry name" value="EXOI_SH3_sf"/>
</dbReference>
<evidence type="ECO:0000256" key="8">
    <source>
        <dbReference type="ARBA" id="ARBA00022842"/>
    </source>
</evidence>
<dbReference type="Proteomes" id="UP001203284">
    <property type="component" value="Unassembled WGS sequence"/>
</dbReference>
<keyword evidence="16" id="KW-1185">Reference proteome</keyword>
<dbReference type="Gene3D" id="3.30.1520.20">
    <property type="entry name" value="Exonuclease ExoI, domain 2"/>
    <property type="match status" value="1"/>
</dbReference>
<accession>A0ABT0DBR9</accession>
<name>A0ABT0DBR9_9HYPH</name>
<dbReference type="PANTHER" id="PTHR30231:SF41">
    <property type="entry name" value="DNA POLYMERASE III SUBUNIT EPSILON"/>
    <property type="match status" value="1"/>
</dbReference>
<comment type="catalytic activity">
    <reaction evidence="1">
        <text>Exonucleolytic cleavage in the 3'- to 5'-direction to yield nucleoside 5'-phosphates.</text>
        <dbReference type="EC" id="3.1.11.1"/>
    </reaction>
</comment>
<evidence type="ECO:0000256" key="10">
    <source>
        <dbReference type="ARBA" id="ARBA00023204"/>
    </source>
</evidence>
<dbReference type="InterPro" id="IPR013520">
    <property type="entry name" value="Ribonucl_H"/>
</dbReference>
<organism evidence="15 16">
    <name type="scientific">Ancylobacter crimeensis</name>
    <dbReference type="NCBI Taxonomy" id="2579147"/>
    <lineage>
        <taxon>Bacteria</taxon>
        <taxon>Pseudomonadati</taxon>
        <taxon>Pseudomonadota</taxon>
        <taxon>Alphaproteobacteria</taxon>
        <taxon>Hyphomicrobiales</taxon>
        <taxon>Xanthobacteraceae</taxon>
        <taxon>Ancylobacter</taxon>
    </lineage>
</organism>
<keyword evidence="8" id="KW-0460">Magnesium</keyword>
<dbReference type="Pfam" id="PF08411">
    <property type="entry name" value="ExoI_SH3"/>
    <property type="match status" value="1"/>
</dbReference>
<evidence type="ECO:0000256" key="3">
    <source>
        <dbReference type="ARBA" id="ARBA00012108"/>
    </source>
</evidence>
<proteinExistence type="predicted"/>
<dbReference type="PANTHER" id="PTHR30231">
    <property type="entry name" value="DNA POLYMERASE III SUBUNIT EPSILON"/>
    <property type="match status" value="1"/>
</dbReference>
<feature type="domain" description="ExoI C-terminal" evidence="14">
    <location>
        <begin position="339"/>
        <end position="459"/>
    </location>
</feature>
<comment type="cofactor">
    <cofactor evidence="2">
        <name>Mg(2+)</name>
        <dbReference type="ChEBI" id="CHEBI:18420"/>
    </cofactor>
</comment>
<evidence type="ECO:0000256" key="2">
    <source>
        <dbReference type="ARBA" id="ARBA00001946"/>
    </source>
</evidence>
<dbReference type="RefSeq" id="WP_247029137.1">
    <property type="nucleotide sequence ID" value="NZ_JALKCH010000006.1"/>
</dbReference>
<feature type="domain" description="ExoI SH3-like" evidence="13">
    <location>
        <begin position="195"/>
        <end position="334"/>
    </location>
</feature>
<dbReference type="PROSITE" id="PS51784">
    <property type="entry name" value="EXOI_SH3"/>
    <property type="match status" value="1"/>
</dbReference>
<keyword evidence="9" id="KW-0238">DNA-binding</keyword>
<evidence type="ECO:0000256" key="4">
    <source>
        <dbReference type="ARBA" id="ARBA00019900"/>
    </source>
</evidence>
<keyword evidence="7" id="KW-0378">Hydrolase</keyword>